<keyword evidence="8 9" id="KW-0325">Glycoprotein</keyword>
<dbReference type="GeneID" id="106150531"/>
<name>A0A1S3GYV3_LINAN</name>
<dbReference type="InterPro" id="IPR027417">
    <property type="entry name" value="P-loop_NTPase"/>
</dbReference>
<dbReference type="Proteomes" id="UP000085678">
    <property type="component" value="Unplaced"/>
</dbReference>
<dbReference type="EC" id="2.8.2.-" evidence="9"/>
<evidence type="ECO:0000256" key="1">
    <source>
        <dbReference type="ARBA" id="ARBA00004323"/>
    </source>
</evidence>
<keyword evidence="9" id="KW-0119">Carbohydrate metabolism</keyword>
<dbReference type="InterPro" id="IPR005331">
    <property type="entry name" value="Sulfotransferase"/>
</dbReference>
<evidence type="ECO:0000256" key="10">
    <source>
        <dbReference type="SAM" id="SignalP"/>
    </source>
</evidence>
<dbReference type="GO" id="GO:0016051">
    <property type="term" value="P:carbohydrate biosynthetic process"/>
    <property type="evidence" value="ECO:0007669"/>
    <property type="project" value="InterPro"/>
</dbReference>
<evidence type="ECO:0000256" key="4">
    <source>
        <dbReference type="ARBA" id="ARBA00022692"/>
    </source>
</evidence>
<feature type="signal peptide" evidence="10">
    <location>
        <begin position="1"/>
        <end position="15"/>
    </location>
</feature>
<evidence type="ECO:0000256" key="5">
    <source>
        <dbReference type="ARBA" id="ARBA00022989"/>
    </source>
</evidence>
<keyword evidence="4" id="KW-0812">Transmembrane</keyword>
<dbReference type="InterPro" id="IPR018011">
    <property type="entry name" value="Carb_sulfotrans_8-10"/>
</dbReference>
<accession>A0A1S3GYV3</accession>
<dbReference type="AlphaFoldDB" id="A0A1S3GYV3"/>
<evidence type="ECO:0000256" key="3">
    <source>
        <dbReference type="ARBA" id="ARBA00022679"/>
    </source>
</evidence>
<sequence>MILFLAAFFIGLAFHGRELFIPCKVSGQDGGNVQPIMTDEWIRTIAFRKQRVKWACQKHGTGARSLKDPPLSEEKKYIWVSDALQLVFCEVPKAASTSWKKSILQALGVYREISSLNVHAFDFPKYLRRLDTYSTNETEYRLKNYLKFFVLRHPADRLVSAYRSKIEVWWPGKPRALATVGNYVRKHYQNLPEIYPTDVPFNDSELVRYIEEKNKTGEELWRNSHVSNVTFRDFIRYIGDHPVTTDKHWTPASRLCHPCFIDYDVVAYAETLTTDAANILQLIEADTTLKFPDSNRQPCPQCLRTSKMFEPVSEEEMSRIREIYELDWAMRVGETDIEKSP</sequence>
<comment type="subcellular location">
    <subcellularLocation>
        <location evidence="1 9">Golgi apparatus membrane</location>
        <topology evidence="1 9">Single-pass type II membrane protein</topology>
    </subcellularLocation>
</comment>
<organism evidence="11 12">
    <name type="scientific">Lingula anatina</name>
    <name type="common">Brachiopod</name>
    <name type="synonym">Lingula unguis</name>
    <dbReference type="NCBI Taxonomy" id="7574"/>
    <lineage>
        <taxon>Eukaryota</taxon>
        <taxon>Metazoa</taxon>
        <taxon>Spiralia</taxon>
        <taxon>Lophotrochozoa</taxon>
        <taxon>Brachiopoda</taxon>
        <taxon>Linguliformea</taxon>
        <taxon>Lingulata</taxon>
        <taxon>Lingulida</taxon>
        <taxon>Linguloidea</taxon>
        <taxon>Lingulidae</taxon>
        <taxon>Lingula</taxon>
    </lineage>
</organism>
<dbReference type="Gene3D" id="3.40.50.300">
    <property type="entry name" value="P-loop containing nucleotide triphosphate hydrolases"/>
    <property type="match status" value="1"/>
</dbReference>
<evidence type="ECO:0000256" key="7">
    <source>
        <dbReference type="ARBA" id="ARBA00023136"/>
    </source>
</evidence>
<evidence type="ECO:0000313" key="12">
    <source>
        <dbReference type="RefSeq" id="XP_013378852.1"/>
    </source>
</evidence>
<dbReference type="PANTHER" id="PTHR12137">
    <property type="entry name" value="CARBOHYDRATE SULFOTRANSFERASE"/>
    <property type="match status" value="1"/>
</dbReference>
<dbReference type="RefSeq" id="XP_013378852.1">
    <property type="nucleotide sequence ID" value="XM_013523398.1"/>
</dbReference>
<keyword evidence="9" id="KW-0735">Signal-anchor</keyword>
<dbReference type="Pfam" id="PF03567">
    <property type="entry name" value="Sulfotransfer_2"/>
    <property type="match status" value="1"/>
</dbReference>
<gene>
    <name evidence="12" type="primary">LOC106150531</name>
</gene>
<evidence type="ECO:0000256" key="8">
    <source>
        <dbReference type="ARBA" id="ARBA00023180"/>
    </source>
</evidence>
<evidence type="ECO:0000256" key="2">
    <source>
        <dbReference type="ARBA" id="ARBA00006339"/>
    </source>
</evidence>
<keyword evidence="10" id="KW-0732">Signal</keyword>
<keyword evidence="11" id="KW-1185">Reference proteome</keyword>
<feature type="chain" id="PRO_5013023664" description="Carbohydrate sulfotransferase" evidence="10">
    <location>
        <begin position="16"/>
        <end position="341"/>
    </location>
</feature>
<evidence type="ECO:0000313" key="11">
    <source>
        <dbReference type="Proteomes" id="UP000085678"/>
    </source>
</evidence>
<dbReference type="OrthoDB" id="2019940at2759"/>
<dbReference type="GO" id="GO:0000139">
    <property type="term" value="C:Golgi membrane"/>
    <property type="evidence" value="ECO:0007669"/>
    <property type="project" value="UniProtKB-SubCell"/>
</dbReference>
<keyword evidence="7" id="KW-0472">Membrane</keyword>
<reference evidence="12" key="1">
    <citation type="submission" date="2025-08" db="UniProtKB">
        <authorList>
            <consortium name="RefSeq"/>
        </authorList>
    </citation>
    <scope>IDENTIFICATION</scope>
    <source>
        <tissue evidence="12">Gonads</tissue>
    </source>
</reference>
<keyword evidence="3 9" id="KW-0808">Transferase</keyword>
<dbReference type="KEGG" id="lak:106150531"/>
<dbReference type="PANTHER" id="PTHR12137:SF54">
    <property type="entry name" value="CARBOHYDRATE SULFOTRANSFERASE"/>
    <property type="match status" value="1"/>
</dbReference>
<dbReference type="InParanoid" id="A0A1S3GYV3"/>
<evidence type="ECO:0000256" key="9">
    <source>
        <dbReference type="RuleBase" id="RU364020"/>
    </source>
</evidence>
<evidence type="ECO:0000256" key="6">
    <source>
        <dbReference type="ARBA" id="ARBA00023034"/>
    </source>
</evidence>
<proteinExistence type="inferred from homology"/>
<keyword evidence="6 9" id="KW-0333">Golgi apparatus</keyword>
<protein>
    <recommendedName>
        <fullName evidence="9">Carbohydrate sulfotransferase</fullName>
        <ecNumber evidence="9">2.8.2.-</ecNumber>
    </recommendedName>
</protein>
<dbReference type="STRING" id="7574.A0A1S3GYV3"/>
<dbReference type="GO" id="GO:0008146">
    <property type="term" value="F:sulfotransferase activity"/>
    <property type="evidence" value="ECO:0007669"/>
    <property type="project" value="InterPro"/>
</dbReference>
<keyword evidence="5" id="KW-1133">Transmembrane helix</keyword>
<comment type="similarity">
    <text evidence="2 9">Belongs to the sulfotransferase 2 family.</text>
</comment>